<evidence type="ECO:0000313" key="2">
    <source>
        <dbReference type="EMBL" id="ACV12332.1"/>
    </source>
</evidence>
<dbReference type="EMBL" id="CP001687">
    <property type="protein sequence ID" value="ACV12332.1"/>
    <property type="molecule type" value="Genomic_DNA"/>
</dbReference>
<dbReference type="GeneID" id="8384459"/>
<keyword evidence="1" id="KW-0472">Membrane</keyword>
<dbReference type="HOGENOM" id="CLU_130238_0_0_2"/>
<feature type="transmembrane region" description="Helical" evidence="1">
    <location>
        <begin position="108"/>
        <end position="127"/>
    </location>
</feature>
<gene>
    <name evidence="2" type="ordered locus">Huta_2165</name>
</gene>
<reference evidence="2 3" key="1">
    <citation type="journal article" date="2009" name="Stand. Genomic Sci.">
        <title>Complete genome sequence of Halorhabdus utahensis type strain (AX-2).</title>
        <authorList>
            <person name="Anderson I."/>
            <person name="Tindall B.J."/>
            <person name="Pomrenke H."/>
            <person name="Goker M."/>
            <person name="Lapidus A."/>
            <person name="Nolan M."/>
            <person name="Copeland A."/>
            <person name="Glavina Del Rio T."/>
            <person name="Chen F."/>
            <person name="Tice H."/>
            <person name="Cheng J.F."/>
            <person name="Lucas S."/>
            <person name="Chertkov O."/>
            <person name="Bruce D."/>
            <person name="Brettin T."/>
            <person name="Detter J.C."/>
            <person name="Han C."/>
            <person name="Goodwin L."/>
            <person name="Land M."/>
            <person name="Hauser L."/>
            <person name="Chang Y.J."/>
            <person name="Jeffries C.D."/>
            <person name="Pitluck S."/>
            <person name="Pati A."/>
            <person name="Mavromatis K."/>
            <person name="Ivanova N."/>
            <person name="Ovchinnikova G."/>
            <person name="Chen A."/>
            <person name="Palaniappan K."/>
            <person name="Chain P."/>
            <person name="Rohde M."/>
            <person name="Bristow J."/>
            <person name="Eisen J.A."/>
            <person name="Markowitz V."/>
            <person name="Hugenholtz P."/>
            <person name="Kyrpides N.C."/>
            <person name="Klenk H.P."/>
        </authorList>
    </citation>
    <scope>NUCLEOTIDE SEQUENCE [LARGE SCALE GENOMIC DNA]</scope>
    <source>
        <strain evidence="3">DSM 12940 / JCM 11049 / AX-2</strain>
    </source>
</reference>
<accession>C7NUH5</accession>
<protein>
    <recommendedName>
        <fullName evidence="4">DUF2178 domain-containing protein</fullName>
    </recommendedName>
</protein>
<keyword evidence="3" id="KW-1185">Reference proteome</keyword>
<dbReference type="KEGG" id="hut:Huta_2165"/>
<evidence type="ECO:0000256" key="1">
    <source>
        <dbReference type="SAM" id="Phobius"/>
    </source>
</evidence>
<sequence length="131" mass="14589">MSGFLERPSRIRRVVAGLTVVGAVALAGFTVLERPLVGVTVFGLAITGVMVAMYRTERPVFDERDEQISREAAEWTLSLLGISSMLVFPTLTFAWGVDKFEWQPWSTAIAMFVAVLYLIYGAFLVVLRSQR</sequence>
<feature type="transmembrane region" description="Helical" evidence="1">
    <location>
        <begin position="12"/>
        <end position="30"/>
    </location>
</feature>
<keyword evidence="1" id="KW-0812">Transmembrane</keyword>
<dbReference type="Proteomes" id="UP000002071">
    <property type="component" value="Chromosome"/>
</dbReference>
<dbReference type="InterPro" id="IPR019235">
    <property type="entry name" value="DUF2178_TM"/>
</dbReference>
<proteinExistence type="predicted"/>
<evidence type="ECO:0000313" key="3">
    <source>
        <dbReference type="Proteomes" id="UP000002071"/>
    </source>
</evidence>
<keyword evidence="1" id="KW-1133">Transmembrane helix</keyword>
<dbReference type="Pfam" id="PF09946">
    <property type="entry name" value="DUF2178"/>
    <property type="match status" value="1"/>
</dbReference>
<dbReference type="RefSeq" id="WP_015789903.1">
    <property type="nucleotide sequence ID" value="NC_013158.1"/>
</dbReference>
<feature type="transmembrane region" description="Helical" evidence="1">
    <location>
        <begin position="36"/>
        <end position="54"/>
    </location>
</feature>
<dbReference type="STRING" id="519442.Huta_2165"/>
<organism evidence="2 3">
    <name type="scientific">Halorhabdus utahensis (strain DSM 12940 / JCM 11049 / AX-2)</name>
    <dbReference type="NCBI Taxonomy" id="519442"/>
    <lineage>
        <taxon>Archaea</taxon>
        <taxon>Methanobacteriati</taxon>
        <taxon>Methanobacteriota</taxon>
        <taxon>Stenosarchaea group</taxon>
        <taxon>Halobacteria</taxon>
        <taxon>Halobacteriales</taxon>
        <taxon>Haloarculaceae</taxon>
        <taxon>Halorhabdus</taxon>
    </lineage>
</organism>
<name>C7NUH5_HALUD</name>
<evidence type="ECO:0008006" key="4">
    <source>
        <dbReference type="Google" id="ProtNLM"/>
    </source>
</evidence>
<dbReference type="OrthoDB" id="238227at2157"/>
<dbReference type="eggNOG" id="arCOG08181">
    <property type="taxonomic scope" value="Archaea"/>
</dbReference>
<feature type="transmembrane region" description="Helical" evidence="1">
    <location>
        <begin position="75"/>
        <end position="96"/>
    </location>
</feature>
<dbReference type="AlphaFoldDB" id="C7NUH5"/>